<name>A0A398CIY7_9BACL</name>
<evidence type="ECO:0000256" key="1">
    <source>
        <dbReference type="ARBA" id="ARBA00023015"/>
    </source>
</evidence>
<dbReference type="AlphaFoldDB" id="A0A398CIY7"/>
<comment type="caution">
    <text evidence="5">The sequence shown here is derived from an EMBL/GenBank/DDBJ whole genome shotgun (WGS) entry which is preliminary data.</text>
</comment>
<dbReference type="InterPro" id="IPR036388">
    <property type="entry name" value="WH-like_DNA-bd_sf"/>
</dbReference>
<gene>
    <name evidence="5" type="ORF">D3H35_22470</name>
</gene>
<reference evidence="5 6" key="1">
    <citation type="submission" date="2018-09" db="EMBL/GenBank/DDBJ databases">
        <title>Cohnella cavernae sp. nov., isolated from a karst cave.</title>
        <authorList>
            <person name="Zhu H."/>
        </authorList>
    </citation>
    <scope>NUCLEOTIDE SEQUENCE [LARGE SCALE GENOMIC DNA]</scope>
    <source>
        <strain evidence="5 6">K2E09-144</strain>
    </source>
</reference>
<keyword evidence="1" id="KW-0805">Transcription regulation</keyword>
<evidence type="ECO:0000313" key="6">
    <source>
        <dbReference type="Proteomes" id="UP000266340"/>
    </source>
</evidence>
<evidence type="ECO:0000313" key="5">
    <source>
        <dbReference type="EMBL" id="RIE01169.1"/>
    </source>
</evidence>
<sequence>MSLNYVKCPVELAVDVLSGKWKVLALWYLQDQRRRFNELQRLMPGVSQKMLTQQLRELEKDGIIGRQIFDENPPRVEYYLTERGEAVKPILSSLFTWGLTVESAEDQNRRLESSPF</sequence>
<dbReference type="OrthoDB" id="9791143at2"/>
<dbReference type="InterPro" id="IPR002577">
    <property type="entry name" value="HTH_HxlR"/>
</dbReference>
<proteinExistence type="predicted"/>
<dbReference type="PANTHER" id="PTHR33204">
    <property type="entry name" value="TRANSCRIPTIONAL REGULATOR, MARR FAMILY"/>
    <property type="match status" value="1"/>
</dbReference>
<dbReference type="PROSITE" id="PS51118">
    <property type="entry name" value="HTH_HXLR"/>
    <property type="match status" value="1"/>
</dbReference>
<feature type="domain" description="HTH hxlR-type" evidence="4">
    <location>
        <begin position="8"/>
        <end position="106"/>
    </location>
</feature>
<dbReference type="SUPFAM" id="SSF46785">
    <property type="entry name" value="Winged helix' DNA-binding domain"/>
    <property type="match status" value="1"/>
</dbReference>
<evidence type="ECO:0000259" key="4">
    <source>
        <dbReference type="PROSITE" id="PS51118"/>
    </source>
</evidence>
<keyword evidence="2" id="KW-0238">DNA-binding</keyword>
<keyword evidence="3" id="KW-0804">Transcription</keyword>
<keyword evidence="6" id="KW-1185">Reference proteome</keyword>
<protein>
    <submittedName>
        <fullName evidence="5">Transcriptional regulator</fullName>
    </submittedName>
</protein>
<evidence type="ECO:0000256" key="2">
    <source>
        <dbReference type="ARBA" id="ARBA00023125"/>
    </source>
</evidence>
<dbReference type="Gene3D" id="1.10.10.10">
    <property type="entry name" value="Winged helix-like DNA-binding domain superfamily/Winged helix DNA-binding domain"/>
    <property type="match status" value="1"/>
</dbReference>
<dbReference type="GO" id="GO:0003677">
    <property type="term" value="F:DNA binding"/>
    <property type="evidence" value="ECO:0007669"/>
    <property type="project" value="UniProtKB-KW"/>
</dbReference>
<evidence type="ECO:0000256" key="3">
    <source>
        <dbReference type="ARBA" id="ARBA00023163"/>
    </source>
</evidence>
<dbReference type="PANTHER" id="PTHR33204:SF29">
    <property type="entry name" value="TRANSCRIPTIONAL REGULATOR"/>
    <property type="match status" value="1"/>
</dbReference>
<dbReference type="RefSeq" id="WP_119151433.1">
    <property type="nucleotide sequence ID" value="NZ_JBHSOV010000041.1"/>
</dbReference>
<dbReference type="InterPro" id="IPR036390">
    <property type="entry name" value="WH_DNA-bd_sf"/>
</dbReference>
<dbReference type="Pfam" id="PF01638">
    <property type="entry name" value="HxlR"/>
    <property type="match status" value="1"/>
</dbReference>
<dbReference type="Proteomes" id="UP000266340">
    <property type="component" value="Unassembled WGS sequence"/>
</dbReference>
<organism evidence="5 6">
    <name type="scientific">Cohnella faecalis</name>
    <dbReference type="NCBI Taxonomy" id="2315694"/>
    <lineage>
        <taxon>Bacteria</taxon>
        <taxon>Bacillati</taxon>
        <taxon>Bacillota</taxon>
        <taxon>Bacilli</taxon>
        <taxon>Bacillales</taxon>
        <taxon>Paenibacillaceae</taxon>
        <taxon>Cohnella</taxon>
    </lineage>
</organism>
<dbReference type="EMBL" id="QXJM01000040">
    <property type="protein sequence ID" value="RIE01169.1"/>
    <property type="molecule type" value="Genomic_DNA"/>
</dbReference>
<accession>A0A398CIY7</accession>